<evidence type="ECO:0000256" key="3">
    <source>
        <dbReference type="ARBA" id="ARBA00022801"/>
    </source>
</evidence>
<name>A0A345Z305_9MOLU</name>
<protein>
    <submittedName>
        <fullName evidence="7">Glycosyl hydrolase</fullName>
    </submittedName>
</protein>
<dbReference type="SUPFAM" id="SSF74650">
    <property type="entry name" value="Galactose mutarotase-like"/>
    <property type="match status" value="1"/>
</dbReference>
<dbReference type="RefSeq" id="WP_115557901.1">
    <property type="nucleotide sequence ID" value="NZ_CP031376.1"/>
</dbReference>
<dbReference type="InterPro" id="IPR037094">
    <property type="entry name" value="Glyco_hydro_38_cen_sf"/>
</dbReference>
<keyword evidence="2" id="KW-0479">Metal-binding</keyword>
<dbReference type="PANTHER" id="PTHR46017:SF2">
    <property type="entry name" value="MANNOSYLGLYCERATE HYDROLASE"/>
    <property type="match status" value="1"/>
</dbReference>
<dbReference type="Gene3D" id="3.20.110.10">
    <property type="entry name" value="Glycoside hydrolase 38, N terminal domain"/>
    <property type="match status" value="1"/>
</dbReference>
<dbReference type="InterPro" id="IPR011330">
    <property type="entry name" value="Glyco_hydro/deAcase_b/a-brl"/>
</dbReference>
<dbReference type="Pfam" id="PF17677">
    <property type="entry name" value="Glyco_hydro38C2"/>
    <property type="match status" value="1"/>
</dbReference>
<proteinExistence type="inferred from homology"/>
<dbReference type="InterPro" id="IPR027291">
    <property type="entry name" value="Glyco_hydro_38_N_sf"/>
</dbReference>
<gene>
    <name evidence="7" type="ORF">SALLE_v1c03100</name>
</gene>
<dbReference type="GO" id="GO:0006013">
    <property type="term" value="P:mannose metabolic process"/>
    <property type="evidence" value="ECO:0007669"/>
    <property type="project" value="InterPro"/>
</dbReference>
<sequence length="876" mass="102948">MKKIKIHIVPHAHWDKEWYFTKQDSDLLLRGNLNKLNNIIKTNKAFKNFTYDGQSSIIDDYKILEGDEKELIKNLKDKKIILGPWYSQPDLFNTTSEAIVRNLLIGTNMAEKFGSSMKNAYVPDSFGQSSQMPQIYKLCELNEMIYWRGITKEKMSNSVLHYWEGLDGTKIKSYNFLKGYWIMGSFFPYLELSKENAEHYAKKFHKDFKNTLEELKKYNPFSPKDLLLPLGGDQAPVNEYIDFFLAELNKIDNVHEWYWSSYDEYFETIKDINDLPNYKGELKSPQNSRIHKTIGSQRVDIKQLSKEVDNLIFEKLEPLAVYYNSIGGTYPQEIINKSLKNALTSHAHDSLGGCNTDSTNQDVIIRLNWAKQWVESQITKIFKSILNHNNINNALIFNPNPKKTITDLEMTVFTKNQNFKIMEKEIELEKIILSQEFINPNLEINTGTNGESKEAIDGYWKTKINLQEINFEGLQCKKILIQEIDKKQSEVPVWKKQNQFENAKWKVEINKNGTINLFDKKRNIYFKNQLTLEAQRDMGDSYDFSPETEENLIINKLISSSSRIQEFKNCSRIIIENNYAILNGIEQKVEINIFVKENDFINFKLKFDNKNENIKWRALFDSQISNSKYSYANQAFGTEKRPVLLEENKFWKEKGWNEKPVEIETNESFVYLKNSEYKFGVITKGTNEYQIIGDNFQNLALTLFRSVSLLGRNNLLWRPGRASGTSDYLIPTEDSKLLKEIILEFDLFIVPTERSIWNLAQSRIAKPIYYQKQNLNLYFNRFERFLISDLEFIKKIQTDNLFTVKNENLIVKSIKKHETKNEFLVRIFNSSKKEETLSYEGKWKIREEVNLLERDNKKINLDFKGYEIKTFTIDRG</sequence>
<dbReference type="InterPro" id="IPR028995">
    <property type="entry name" value="Glyco_hydro_57/38_cen_sf"/>
</dbReference>
<dbReference type="OrthoDB" id="9772207at2"/>
<dbReference type="SUPFAM" id="SSF88688">
    <property type="entry name" value="Families 57/38 glycoside transferase middle domain"/>
    <property type="match status" value="1"/>
</dbReference>
<dbReference type="Gene3D" id="2.70.98.30">
    <property type="entry name" value="Golgi alpha-mannosidase II, domain 4"/>
    <property type="match status" value="1"/>
</dbReference>
<evidence type="ECO:0000256" key="1">
    <source>
        <dbReference type="ARBA" id="ARBA00009792"/>
    </source>
</evidence>
<dbReference type="KEGG" id="salx:SALLE_v1c03100"/>
<comment type="similarity">
    <text evidence="1">Belongs to the glycosyl hydrolase 38 family.</text>
</comment>
<organism evidence="7 8">
    <name type="scientific">Spiroplasma alleghenense</name>
    <dbReference type="NCBI Taxonomy" id="216931"/>
    <lineage>
        <taxon>Bacteria</taxon>
        <taxon>Bacillati</taxon>
        <taxon>Mycoplasmatota</taxon>
        <taxon>Mollicutes</taxon>
        <taxon>Entomoplasmatales</taxon>
        <taxon>Spiroplasmataceae</taxon>
        <taxon>Spiroplasma</taxon>
    </lineage>
</organism>
<dbReference type="InterPro" id="IPR041147">
    <property type="entry name" value="GH38_C"/>
</dbReference>
<dbReference type="GO" id="GO:0009313">
    <property type="term" value="P:oligosaccharide catabolic process"/>
    <property type="evidence" value="ECO:0007669"/>
    <property type="project" value="TreeGrafter"/>
</dbReference>
<evidence type="ECO:0000256" key="4">
    <source>
        <dbReference type="ARBA" id="ARBA00023295"/>
    </source>
</evidence>
<evidence type="ECO:0000259" key="6">
    <source>
        <dbReference type="Pfam" id="PF17677"/>
    </source>
</evidence>
<evidence type="ECO:0000313" key="8">
    <source>
        <dbReference type="Proteomes" id="UP000254792"/>
    </source>
</evidence>
<dbReference type="AlphaFoldDB" id="A0A345Z305"/>
<evidence type="ECO:0000259" key="5">
    <source>
        <dbReference type="Pfam" id="PF01074"/>
    </source>
</evidence>
<evidence type="ECO:0000256" key="2">
    <source>
        <dbReference type="ARBA" id="ARBA00022723"/>
    </source>
</evidence>
<dbReference type="Proteomes" id="UP000254792">
    <property type="component" value="Chromosome"/>
</dbReference>
<feature type="domain" description="Glycosyl hydrolases family 38 C-terminal" evidence="6">
    <location>
        <begin position="808"/>
        <end position="871"/>
    </location>
</feature>
<keyword evidence="4" id="KW-0326">Glycosidase</keyword>
<dbReference type="EMBL" id="CP031376">
    <property type="protein sequence ID" value="AXK50984.1"/>
    <property type="molecule type" value="Genomic_DNA"/>
</dbReference>
<dbReference type="Pfam" id="PF01074">
    <property type="entry name" value="Glyco_hydro_38N"/>
    <property type="match status" value="1"/>
</dbReference>
<dbReference type="GO" id="GO:0030246">
    <property type="term" value="F:carbohydrate binding"/>
    <property type="evidence" value="ECO:0007669"/>
    <property type="project" value="InterPro"/>
</dbReference>
<keyword evidence="3 7" id="KW-0378">Hydrolase</keyword>
<dbReference type="GO" id="GO:0046872">
    <property type="term" value="F:metal ion binding"/>
    <property type="evidence" value="ECO:0007669"/>
    <property type="project" value="UniProtKB-KW"/>
</dbReference>
<dbReference type="InterPro" id="IPR011013">
    <property type="entry name" value="Gal_mutarotase_sf_dom"/>
</dbReference>
<feature type="domain" description="Glycoside hydrolase family 38 N-terminal" evidence="5">
    <location>
        <begin position="5"/>
        <end position="277"/>
    </location>
</feature>
<reference evidence="7 8" key="1">
    <citation type="submission" date="2018-07" db="EMBL/GenBank/DDBJ databases">
        <title>Complete genome sequence of Spiroplasma alleghenense PLHS-1 (ATCC 51752).</title>
        <authorList>
            <person name="Chou L."/>
            <person name="Lee T.-Y."/>
            <person name="Tsai Y.-M."/>
            <person name="Kuo C.-H."/>
        </authorList>
    </citation>
    <scope>NUCLEOTIDE SEQUENCE [LARGE SCALE GENOMIC DNA]</scope>
    <source>
        <strain evidence="7 8">PLHS-1</strain>
    </source>
</reference>
<evidence type="ECO:0000313" key="7">
    <source>
        <dbReference type="EMBL" id="AXK50984.1"/>
    </source>
</evidence>
<dbReference type="Gene3D" id="1.20.1270.50">
    <property type="entry name" value="Glycoside hydrolase family 38, central domain"/>
    <property type="match status" value="1"/>
</dbReference>
<dbReference type="InterPro" id="IPR000602">
    <property type="entry name" value="Glyco_hydro_38_N"/>
</dbReference>
<accession>A0A345Z305</accession>
<keyword evidence="8" id="KW-1185">Reference proteome</keyword>
<dbReference type="GO" id="GO:0004559">
    <property type="term" value="F:alpha-mannosidase activity"/>
    <property type="evidence" value="ECO:0007669"/>
    <property type="project" value="InterPro"/>
</dbReference>
<dbReference type="SUPFAM" id="SSF88713">
    <property type="entry name" value="Glycoside hydrolase/deacetylase"/>
    <property type="match status" value="1"/>
</dbReference>
<dbReference type="PANTHER" id="PTHR46017">
    <property type="entry name" value="ALPHA-MANNOSIDASE 2C1"/>
    <property type="match status" value="1"/>
</dbReference>
<dbReference type="Gene3D" id="2.60.40.2220">
    <property type="match status" value="1"/>
</dbReference>